<organism evidence="2">
    <name type="scientific">bioreactor metagenome</name>
    <dbReference type="NCBI Taxonomy" id="1076179"/>
    <lineage>
        <taxon>unclassified sequences</taxon>
        <taxon>metagenomes</taxon>
        <taxon>ecological metagenomes</taxon>
    </lineage>
</organism>
<evidence type="ECO:0000313" key="2">
    <source>
        <dbReference type="EMBL" id="MPM29005.1"/>
    </source>
</evidence>
<dbReference type="GO" id="GO:0004792">
    <property type="term" value="F:thiosulfate-cyanide sulfurtransferase activity"/>
    <property type="evidence" value="ECO:0007669"/>
    <property type="project" value="UniProtKB-EC"/>
</dbReference>
<dbReference type="CDD" id="cd00158">
    <property type="entry name" value="RHOD"/>
    <property type="match status" value="1"/>
</dbReference>
<dbReference type="PANTHER" id="PTHR43031:SF1">
    <property type="entry name" value="PYRIDINE NUCLEOTIDE-DISULPHIDE OXIDOREDUCTASE"/>
    <property type="match status" value="1"/>
</dbReference>
<dbReference type="EC" id="2.8.1.1" evidence="2"/>
<keyword evidence="2" id="KW-0808">Transferase</keyword>
<reference evidence="2" key="1">
    <citation type="submission" date="2019-08" db="EMBL/GenBank/DDBJ databases">
        <authorList>
            <person name="Kucharzyk K."/>
            <person name="Murdoch R.W."/>
            <person name="Higgins S."/>
            <person name="Loffler F."/>
        </authorList>
    </citation>
    <scope>NUCLEOTIDE SEQUENCE</scope>
</reference>
<dbReference type="InterPro" id="IPR001763">
    <property type="entry name" value="Rhodanese-like_dom"/>
</dbReference>
<dbReference type="InterPro" id="IPR036873">
    <property type="entry name" value="Rhodanese-like_dom_sf"/>
</dbReference>
<dbReference type="SUPFAM" id="SSF52821">
    <property type="entry name" value="Rhodanese/Cell cycle control phosphatase"/>
    <property type="match status" value="1"/>
</dbReference>
<dbReference type="EMBL" id="VSSQ01005403">
    <property type="protein sequence ID" value="MPM29005.1"/>
    <property type="molecule type" value="Genomic_DNA"/>
</dbReference>
<dbReference type="PROSITE" id="PS50206">
    <property type="entry name" value="RHODANESE_3"/>
    <property type="match status" value="1"/>
</dbReference>
<gene>
    <name evidence="2" type="primary">pspE</name>
    <name evidence="2" type="ORF">SDC9_75543</name>
</gene>
<evidence type="ECO:0000259" key="1">
    <source>
        <dbReference type="PROSITE" id="PS50206"/>
    </source>
</evidence>
<accession>A0A644YK82</accession>
<dbReference type="Pfam" id="PF00581">
    <property type="entry name" value="Rhodanese"/>
    <property type="match status" value="1"/>
</dbReference>
<comment type="caution">
    <text evidence="2">The sequence shown here is derived from an EMBL/GenBank/DDBJ whole genome shotgun (WGS) entry which is preliminary data.</text>
</comment>
<dbReference type="Gene3D" id="3.40.250.10">
    <property type="entry name" value="Rhodanese-like domain"/>
    <property type="match status" value="1"/>
</dbReference>
<feature type="domain" description="Rhodanese" evidence="1">
    <location>
        <begin position="2"/>
        <end position="77"/>
    </location>
</feature>
<dbReference type="AlphaFoldDB" id="A0A644YK82"/>
<proteinExistence type="predicted"/>
<name>A0A644YK82_9ZZZZ</name>
<sequence length="77" mass="8354">MRSREEFKEGHIPGSVSLPLDRLDNVQALVLDRNEKIYVYCASGGRSAAAANALKRMGYSDVTNIGGILNYSGPLAR</sequence>
<dbReference type="PANTHER" id="PTHR43031">
    <property type="entry name" value="FAD-DEPENDENT OXIDOREDUCTASE"/>
    <property type="match status" value="1"/>
</dbReference>
<protein>
    <submittedName>
        <fullName evidence="2">Thiosulfate sulfurtransferase PspE</fullName>
        <ecNumber evidence="2">2.8.1.1</ecNumber>
    </submittedName>
</protein>
<dbReference type="InterPro" id="IPR050229">
    <property type="entry name" value="GlpE_sulfurtransferase"/>
</dbReference>
<dbReference type="SMART" id="SM00450">
    <property type="entry name" value="RHOD"/>
    <property type="match status" value="1"/>
</dbReference>